<keyword evidence="4" id="KW-0503">Monooxygenase</keyword>
<dbReference type="AlphaFoldDB" id="A0A934MLQ0"/>
<feature type="binding site" evidence="6">
    <location>
        <position position="58"/>
    </location>
    <ligand>
        <name>FMN</name>
        <dbReference type="ChEBI" id="CHEBI:58210"/>
    </ligand>
</feature>
<accession>A0A934MLQ0</accession>
<dbReference type="EMBL" id="JAELUP010000072">
    <property type="protein sequence ID" value="MBJ6362440.1"/>
    <property type="molecule type" value="Genomic_DNA"/>
</dbReference>
<evidence type="ECO:0000256" key="1">
    <source>
        <dbReference type="ARBA" id="ARBA00022630"/>
    </source>
</evidence>
<dbReference type="PANTHER" id="PTHR30011">
    <property type="entry name" value="ALKANESULFONATE MONOOXYGENASE-RELATED"/>
    <property type="match status" value="1"/>
</dbReference>
<feature type="binding site" evidence="6">
    <location>
        <position position="154"/>
    </location>
    <ligand>
        <name>FMN</name>
        <dbReference type="ChEBI" id="CHEBI:58210"/>
    </ligand>
</feature>
<dbReference type="SUPFAM" id="SSF51679">
    <property type="entry name" value="Bacterial luciferase-like"/>
    <property type="match status" value="1"/>
</dbReference>
<dbReference type="CDD" id="cd01095">
    <property type="entry name" value="Nitrilotriacetate_monoxgenase"/>
    <property type="match status" value="1"/>
</dbReference>
<feature type="binding site" evidence="6">
    <location>
        <position position="104"/>
    </location>
    <ligand>
        <name>FMN</name>
        <dbReference type="ChEBI" id="CHEBI:58210"/>
    </ligand>
</feature>
<dbReference type="InterPro" id="IPR011251">
    <property type="entry name" value="Luciferase-like_dom"/>
</dbReference>
<sequence length="464" mass="52306">MKKQIHLNAFEMNCPGHLSHGLWAHPEDQRTRYKDLSYWTQLAQLLEKGKFDALFLADVLGIYDTYEQSADPAVRLGVQIPANDPMLVIPVMAMVTKHLGFAMTASTTYEQPFSFARRMSTLDHLTKGRIAWNVVTSTLQSSAYNFGLTDSVKHDERYEIADEFLEVCYKLWEHSWDDDAVVKDWANQLYVEPSKVNFIDHKGKHFSVPGPHLSEPSLQRTPLIYQAGTSGKGKELAAKHAECVFIGGYRPEVIKRNVEDIHRQAALFGRKSGHIKTFGVLTVITGRTTEEAQRKLADYSSYFSQEGAVLHYSANTGYDLSEYQDEDYLQYTETNHGQSLAALFTKDAAKPKTVGEIKHELGQIGNRGLLAVGTPEQVADQMEQWIDQTGLDGFNLMQVISPGTLQDFVELVVPELQRRGIYRKEYETATLRQQVFGGTSGRLPEDHPAISQLRKGNTHDAITY</sequence>
<dbReference type="NCBIfam" id="TIGR03860">
    <property type="entry name" value="FMN_nitrolo"/>
    <property type="match status" value="1"/>
</dbReference>
<dbReference type="Proteomes" id="UP000640274">
    <property type="component" value="Unassembled WGS sequence"/>
</dbReference>
<gene>
    <name evidence="8" type="ORF">JFN88_14330</name>
</gene>
<evidence type="ECO:0000256" key="3">
    <source>
        <dbReference type="ARBA" id="ARBA00023002"/>
    </source>
</evidence>
<keyword evidence="3" id="KW-0560">Oxidoreductase</keyword>
<comment type="similarity">
    <text evidence="5">Belongs to the NtaA/SnaA/DszA monooxygenase family.</text>
</comment>
<protein>
    <submittedName>
        <fullName evidence="8">LLM class flavin-dependent oxidoreductase</fullName>
    </submittedName>
</protein>
<feature type="domain" description="Luciferase-like" evidence="7">
    <location>
        <begin position="30"/>
        <end position="391"/>
    </location>
</feature>
<dbReference type="GO" id="GO:0004497">
    <property type="term" value="F:monooxygenase activity"/>
    <property type="evidence" value="ECO:0007669"/>
    <property type="project" value="UniProtKB-KW"/>
</dbReference>
<evidence type="ECO:0000256" key="6">
    <source>
        <dbReference type="PIRSR" id="PIRSR000337-1"/>
    </source>
</evidence>
<dbReference type="PIRSF" id="PIRSF000337">
    <property type="entry name" value="NTA_MOA"/>
    <property type="match status" value="1"/>
</dbReference>
<evidence type="ECO:0000259" key="7">
    <source>
        <dbReference type="Pfam" id="PF00296"/>
    </source>
</evidence>
<evidence type="ECO:0000256" key="2">
    <source>
        <dbReference type="ARBA" id="ARBA00022643"/>
    </source>
</evidence>
<organism evidence="8 9">
    <name type="scientific">Paenibacillus roseus</name>
    <dbReference type="NCBI Taxonomy" id="2798579"/>
    <lineage>
        <taxon>Bacteria</taxon>
        <taxon>Bacillati</taxon>
        <taxon>Bacillota</taxon>
        <taxon>Bacilli</taxon>
        <taxon>Bacillales</taxon>
        <taxon>Paenibacillaceae</taxon>
        <taxon>Paenibacillus</taxon>
    </lineage>
</organism>
<dbReference type="RefSeq" id="WP_199019982.1">
    <property type="nucleotide sequence ID" value="NZ_JAELUP010000072.1"/>
</dbReference>
<evidence type="ECO:0000313" key="8">
    <source>
        <dbReference type="EMBL" id="MBJ6362440.1"/>
    </source>
</evidence>
<comment type="caution">
    <text evidence="8">The sequence shown here is derived from an EMBL/GenBank/DDBJ whole genome shotgun (WGS) entry which is preliminary data.</text>
</comment>
<dbReference type="InterPro" id="IPR016215">
    <property type="entry name" value="NTA_MOA"/>
</dbReference>
<dbReference type="GO" id="GO:0016705">
    <property type="term" value="F:oxidoreductase activity, acting on paired donors, with incorporation or reduction of molecular oxygen"/>
    <property type="evidence" value="ECO:0007669"/>
    <property type="project" value="InterPro"/>
</dbReference>
<feature type="binding site" evidence="6">
    <location>
        <position position="230"/>
    </location>
    <ligand>
        <name>FMN</name>
        <dbReference type="ChEBI" id="CHEBI:58210"/>
    </ligand>
</feature>
<evidence type="ECO:0000256" key="5">
    <source>
        <dbReference type="ARBA" id="ARBA00033748"/>
    </source>
</evidence>
<feature type="binding site" evidence="6">
    <location>
        <position position="158"/>
    </location>
    <ligand>
        <name>FMN</name>
        <dbReference type="ChEBI" id="CHEBI:58210"/>
    </ligand>
</feature>
<evidence type="ECO:0000313" key="9">
    <source>
        <dbReference type="Proteomes" id="UP000640274"/>
    </source>
</evidence>
<dbReference type="InterPro" id="IPR051260">
    <property type="entry name" value="Diverse_substr_monoxygenases"/>
</dbReference>
<keyword evidence="1 6" id="KW-0285">Flavoprotein</keyword>
<dbReference type="Pfam" id="PF00296">
    <property type="entry name" value="Bac_luciferase"/>
    <property type="match status" value="1"/>
</dbReference>
<name>A0A934MLQ0_9BACL</name>
<keyword evidence="2 6" id="KW-0288">FMN</keyword>
<dbReference type="InterPro" id="IPR036661">
    <property type="entry name" value="Luciferase-like_sf"/>
</dbReference>
<dbReference type="PANTHER" id="PTHR30011:SF16">
    <property type="entry name" value="C2H2 FINGER DOMAIN TRANSCRIPTION FACTOR (EUROFUNG)-RELATED"/>
    <property type="match status" value="1"/>
</dbReference>
<dbReference type="Gene3D" id="3.20.20.30">
    <property type="entry name" value="Luciferase-like domain"/>
    <property type="match status" value="1"/>
</dbReference>
<keyword evidence="9" id="KW-1185">Reference proteome</keyword>
<proteinExistence type="inferred from homology"/>
<evidence type="ECO:0000256" key="4">
    <source>
        <dbReference type="ARBA" id="ARBA00023033"/>
    </source>
</evidence>
<reference evidence="8" key="1">
    <citation type="submission" date="2020-12" db="EMBL/GenBank/DDBJ databases">
        <authorList>
            <person name="Huq M.A."/>
        </authorList>
    </citation>
    <scope>NUCLEOTIDE SEQUENCE</scope>
    <source>
        <strain evidence="8">MAHUQ-46</strain>
    </source>
</reference>